<feature type="transmembrane region" description="Helical" evidence="6">
    <location>
        <begin position="474"/>
        <end position="498"/>
    </location>
</feature>
<evidence type="ECO:0000259" key="7">
    <source>
        <dbReference type="Pfam" id="PF01593"/>
    </source>
</evidence>
<keyword evidence="4" id="KW-0521">NADP</keyword>
<organism evidence="8 9">
    <name type="scientific">Candidatus Mucispirillum faecigallinarum</name>
    <dbReference type="NCBI Taxonomy" id="2838699"/>
    <lineage>
        <taxon>Bacteria</taxon>
        <taxon>Pseudomonadati</taxon>
        <taxon>Deferribacterota</taxon>
        <taxon>Deferribacteres</taxon>
        <taxon>Deferribacterales</taxon>
        <taxon>Mucispirillaceae</taxon>
        <taxon>Mucispirillum</taxon>
    </lineage>
</organism>
<protein>
    <submittedName>
        <fullName evidence="8">NAD(P)/FAD-dependent oxidoreductase</fullName>
    </submittedName>
</protein>
<keyword evidence="5" id="KW-0520">NAD</keyword>
<feature type="transmembrane region" description="Helical" evidence="6">
    <location>
        <begin position="6"/>
        <end position="22"/>
    </location>
</feature>
<evidence type="ECO:0000313" key="9">
    <source>
        <dbReference type="Proteomes" id="UP000824176"/>
    </source>
</evidence>
<dbReference type="GO" id="GO:0016491">
    <property type="term" value="F:oxidoreductase activity"/>
    <property type="evidence" value="ECO:0007669"/>
    <property type="project" value="InterPro"/>
</dbReference>
<evidence type="ECO:0000256" key="6">
    <source>
        <dbReference type="SAM" id="Phobius"/>
    </source>
</evidence>
<comment type="caution">
    <text evidence="8">The sequence shown here is derived from an EMBL/GenBank/DDBJ whole genome shotgun (WGS) entry which is preliminary data.</text>
</comment>
<name>A0A9D2GW34_9BACT</name>
<dbReference type="InterPro" id="IPR052206">
    <property type="entry name" value="Retinol_saturase"/>
</dbReference>
<evidence type="ECO:0000256" key="2">
    <source>
        <dbReference type="ARBA" id="ARBA00022729"/>
    </source>
</evidence>
<dbReference type="Proteomes" id="UP000824176">
    <property type="component" value="Unassembled WGS sequence"/>
</dbReference>
<evidence type="ECO:0000256" key="4">
    <source>
        <dbReference type="ARBA" id="ARBA00022857"/>
    </source>
</evidence>
<sequence>MKYDVVIIGGGLGGLSAGAFLAKKGKNVLLLEQHFMVGGAATVFSRKNINIEVGLHEMDYGEWGYDIKRYLLEYLQIEKKIELISLPEAWNVSGSNISYTVPEGIENAQNYLISQFPHEEKGIKKYFKMLKKTAYTMGKLPYDMTFLEFMVYPFVKLPLLLKIYFNQKSTAEVMDGLFKDDKLKKLLNANLLYYHDNPYEFSWYYHALAQYNYYNGAKYIKGGSASLSNALAEIITENGGTVEVMCNVEKVNVEQGKVKSVTYRNKRSKEEVTVETEYVIANCAPAVLYNELVDKEYIDKSLEGFKESCSLYTVYIIFKENIKNIYKDSAYSTFITDNDYNKSFSEMKSGYKHIPIEDREFVLVNYGAIDSGLNTVEGDKRAVGVFCGASYLDEWENLSKEEYKAKKENLAESLFKRAEKYFPNLKDYVEYYEVSTPKTIKKFMKTPSGTAYGYANNSYLKKGRVPRFSRTIKNLLFTGAYSFPGGGFTGALISGYMAGLNLLSPQWPYIFRRVLFITAFAAAVISSPKWFSALIGFF</sequence>
<reference evidence="8" key="2">
    <citation type="submission" date="2021-04" db="EMBL/GenBank/DDBJ databases">
        <authorList>
            <person name="Gilroy R."/>
        </authorList>
    </citation>
    <scope>NUCLEOTIDE SEQUENCE</scope>
    <source>
        <strain evidence="8">ChiW4-1371</strain>
    </source>
</reference>
<dbReference type="AlphaFoldDB" id="A0A9D2GW34"/>
<dbReference type="Pfam" id="PF01593">
    <property type="entry name" value="Amino_oxidase"/>
    <property type="match status" value="1"/>
</dbReference>
<evidence type="ECO:0000256" key="3">
    <source>
        <dbReference type="ARBA" id="ARBA00022827"/>
    </source>
</evidence>
<dbReference type="PANTHER" id="PTHR46091:SF3">
    <property type="entry name" value="AMINE OXIDASE DOMAIN-CONTAINING PROTEIN"/>
    <property type="match status" value="1"/>
</dbReference>
<keyword evidence="6" id="KW-0472">Membrane</keyword>
<feature type="transmembrane region" description="Helical" evidence="6">
    <location>
        <begin position="510"/>
        <end position="531"/>
    </location>
</feature>
<keyword evidence="3" id="KW-0274">FAD</keyword>
<gene>
    <name evidence="8" type="ORF">H9804_09915</name>
</gene>
<dbReference type="SUPFAM" id="SSF51905">
    <property type="entry name" value="FAD/NAD(P)-binding domain"/>
    <property type="match status" value="1"/>
</dbReference>
<feature type="domain" description="Amine oxidase" evidence="7">
    <location>
        <begin position="12"/>
        <end position="498"/>
    </location>
</feature>
<proteinExistence type="predicted"/>
<accession>A0A9D2GW34</accession>
<dbReference type="Gene3D" id="3.50.50.60">
    <property type="entry name" value="FAD/NAD(P)-binding domain"/>
    <property type="match status" value="2"/>
</dbReference>
<dbReference type="InterPro" id="IPR036188">
    <property type="entry name" value="FAD/NAD-bd_sf"/>
</dbReference>
<dbReference type="InterPro" id="IPR002937">
    <property type="entry name" value="Amino_oxidase"/>
</dbReference>
<keyword evidence="6" id="KW-0812">Transmembrane</keyword>
<dbReference type="EMBL" id="DXAQ01000147">
    <property type="protein sequence ID" value="HIZ90249.1"/>
    <property type="molecule type" value="Genomic_DNA"/>
</dbReference>
<evidence type="ECO:0000256" key="5">
    <source>
        <dbReference type="ARBA" id="ARBA00023027"/>
    </source>
</evidence>
<keyword evidence="1" id="KW-0285">Flavoprotein</keyword>
<keyword evidence="2" id="KW-0732">Signal</keyword>
<evidence type="ECO:0000313" key="8">
    <source>
        <dbReference type="EMBL" id="HIZ90249.1"/>
    </source>
</evidence>
<dbReference type="PANTHER" id="PTHR46091">
    <property type="entry name" value="BLR7054 PROTEIN"/>
    <property type="match status" value="1"/>
</dbReference>
<reference evidence="8" key="1">
    <citation type="journal article" date="2021" name="PeerJ">
        <title>Extensive microbial diversity within the chicken gut microbiome revealed by metagenomics and culture.</title>
        <authorList>
            <person name="Gilroy R."/>
            <person name="Ravi A."/>
            <person name="Getino M."/>
            <person name="Pursley I."/>
            <person name="Horton D.L."/>
            <person name="Alikhan N.F."/>
            <person name="Baker D."/>
            <person name="Gharbi K."/>
            <person name="Hall N."/>
            <person name="Watson M."/>
            <person name="Adriaenssens E.M."/>
            <person name="Foster-Nyarko E."/>
            <person name="Jarju S."/>
            <person name="Secka A."/>
            <person name="Antonio M."/>
            <person name="Oren A."/>
            <person name="Chaudhuri R.R."/>
            <person name="La Ragione R."/>
            <person name="Hildebrand F."/>
            <person name="Pallen M.J."/>
        </authorList>
    </citation>
    <scope>NUCLEOTIDE SEQUENCE</scope>
    <source>
        <strain evidence="8">ChiW4-1371</strain>
    </source>
</reference>
<keyword evidence="6" id="KW-1133">Transmembrane helix</keyword>
<evidence type="ECO:0000256" key="1">
    <source>
        <dbReference type="ARBA" id="ARBA00022630"/>
    </source>
</evidence>